<dbReference type="SUPFAM" id="SSF56112">
    <property type="entry name" value="Protein kinase-like (PK-like)"/>
    <property type="match status" value="1"/>
</dbReference>
<evidence type="ECO:0000259" key="2">
    <source>
        <dbReference type="PROSITE" id="PS50011"/>
    </source>
</evidence>
<dbReference type="PROSITE" id="PS50011">
    <property type="entry name" value="PROTEIN_KINASE_DOM"/>
    <property type="match status" value="1"/>
</dbReference>
<dbReference type="eggNOG" id="ENOG502RSEI">
    <property type="taxonomic scope" value="Eukaryota"/>
</dbReference>
<dbReference type="HOGENOM" id="CLU_048917_0_0_1"/>
<dbReference type="GO" id="GO:0005524">
    <property type="term" value="F:ATP binding"/>
    <property type="evidence" value="ECO:0007669"/>
    <property type="project" value="InterPro"/>
</dbReference>
<keyword evidence="4" id="KW-1185">Reference proteome</keyword>
<evidence type="ECO:0000313" key="4">
    <source>
        <dbReference type="Proteomes" id="UP000015241"/>
    </source>
</evidence>
<proteinExistence type="predicted"/>
<keyword evidence="1" id="KW-0812">Transmembrane</keyword>
<dbReference type="STRING" id="743788.S8EDL8"/>
<evidence type="ECO:0000256" key="1">
    <source>
        <dbReference type="SAM" id="Phobius"/>
    </source>
</evidence>
<keyword evidence="1" id="KW-0472">Membrane</keyword>
<dbReference type="Gene3D" id="1.10.510.10">
    <property type="entry name" value="Transferase(Phosphotransferase) domain 1"/>
    <property type="match status" value="1"/>
</dbReference>
<dbReference type="OrthoDB" id="2985259at2759"/>
<sequence>MNVIRDKAPTAIVVFAGLATAIATLRALWHTSHRWQKRSVRKKLPHDLETWRLLGGLTESVPVWEAVRPALLEAGVELWVSDGTSSYSKPGQMICANGFAYVPPVRAKLSWSKNLQEFNCQNELTRGGTTLGGLNVVIRVAVIGAEGKQHLDILRRLARGTRSLMTDNHVVPLWNEVRFEDIVFTISPYVGYPMDECYGFWAQNSVGDVVDMILQALEAIAFVHDLGIVHRDLCKSNYLVQWYPESLRTMEIPLTRPRVFLTDFEMAYEFPPETPNEHRLIKGPPREGYRRPTPPEMESGMPYDPFKADIWQLAESLSDFKTTIPEIDAVLENMFHIDCAARLSAVQAQDKLASIVSGIAPSALLIPPFFLNPFSFS</sequence>
<dbReference type="InParanoid" id="S8EDL8"/>
<organism evidence="3 4">
    <name type="scientific">Fomitopsis schrenkii</name>
    <name type="common">Brown rot fungus</name>
    <dbReference type="NCBI Taxonomy" id="2126942"/>
    <lineage>
        <taxon>Eukaryota</taxon>
        <taxon>Fungi</taxon>
        <taxon>Dikarya</taxon>
        <taxon>Basidiomycota</taxon>
        <taxon>Agaricomycotina</taxon>
        <taxon>Agaricomycetes</taxon>
        <taxon>Polyporales</taxon>
        <taxon>Fomitopsis</taxon>
    </lineage>
</organism>
<dbReference type="InterPro" id="IPR008266">
    <property type="entry name" value="Tyr_kinase_AS"/>
</dbReference>
<protein>
    <recommendedName>
        <fullName evidence="2">Protein kinase domain-containing protein</fullName>
    </recommendedName>
</protein>
<dbReference type="GO" id="GO:0004672">
    <property type="term" value="F:protein kinase activity"/>
    <property type="evidence" value="ECO:0007669"/>
    <property type="project" value="InterPro"/>
</dbReference>
<feature type="transmembrane region" description="Helical" evidence="1">
    <location>
        <begin position="12"/>
        <end position="29"/>
    </location>
</feature>
<gene>
    <name evidence="3" type="ORF">FOMPIDRAFT_88208</name>
</gene>
<dbReference type="Proteomes" id="UP000015241">
    <property type="component" value="Unassembled WGS sequence"/>
</dbReference>
<feature type="transmembrane region" description="Helical" evidence="1">
    <location>
        <begin position="352"/>
        <end position="371"/>
    </location>
</feature>
<dbReference type="InterPro" id="IPR011009">
    <property type="entry name" value="Kinase-like_dom_sf"/>
</dbReference>
<dbReference type="SMART" id="SM00220">
    <property type="entry name" value="S_TKc"/>
    <property type="match status" value="1"/>
</dbReference>
<name>S8EDL8_FOMSC</name>
<keyword evidence="1" id="KW-1133">Transmembrane helix</keyword>
<dbReference type="EMBL" id="KE504134">
    <property type="protein sequence ID" value="EPT02658.1"/>
    <property type="molecule type" value="Genomic_DNA"/>
</dbReference>
<feature type="domain" description="Protein kinase" evidence="2">
    <location>
        <begin position="88"/>
        <end position="377"/>
    </location>
</feature>
<reference evidence="3 4" key="1">
    <citation type="journal article" date="2012" name="Science">
        <title>The Paleozoic origin of enzymatic lignin decomposition reconstructed from 31 fungal genomes.</title>
        <authorList>
            <person name="Floudas D."/>
            <person name="Binder M."/>
            <person name="Riley R."/>
            <person name="Barry K."/>
            <person name="Blanchette R.A."/>
            <person name="Henrissat B."/>
            <person name="Martinez A.T."/>
            <person name="Otillar R."/>
            <person name="Spatafora J.W."/>
            <person name="Yadav J.S."/>
            <person name="Aerts A."/>
            <person name="Benoit I."/>
            <person name="Boyd A."/>
            <person name="Carlson A."/>
            <person name="Copeland A."/>
            <person name="Coutinho P.M."/>
            <person name="de Vries R.P."/>
            <person name="Ferreira P."/>
            <person name="Findley K."/>
            <person name="Foster B."/>
            <person name="Gaskell J."/>
            <person name="Glotzer D."/>
            <person name="Gorecki P."/>
            <person name="Heitman J."/>
            <person name="Hesse C."/>
            <person name="Hori C."/>
            <person name="Igarashi K."/>
            <person name="Jurgens J.A."/>
            <person name="Kallen N."/>
            <person name="Kersten P."/>
            <person name="Kohler A."/>
            <person name="Kuees U."/>
            <person name="Kumar T.K.A."/>
            <person name="Kuo A."/>
            <person name="LaButti K."/>
            <person name="Larrondo L.F."/>
            <person name="Lindquist E."/>
            <person name="Ling A."/>
            <person name="Lombard V."/>
            <person name="Lucas S."/>
            <person name="Lundell T."/>
            <person name="Martin R."/>
            <person name="McLaughlin D.J."/>
            <person name="Morgenstern I."/>
            <person name="Morin E."/>
            <person name="Murat C."/>
            <person name="Nagy L.G."/>
            <person name="Nolan M."/>
            <person name="Ohm R.A."/>
            <person name="Patyshakuliyeva A."/>
            <person name="Rokas A."/>
            <person name="Ruiz-Duenas F.J."/>
            <person name="Sabat G."/>
            <person name="Salamov A."/>
            <person name="Samejima M."/>
            <person name="Schmutz J."/>
            <person name="Slot J.C."/>
            <person name="St John F."/>
            <person name="Stenlid J."/>
            <person name="Sun H."/>
            <person name="Sun S."/>
            <person name="Syed K."/>
            <person name="Tsang A."/>
            <person name="Wiebenga A."/>
            <person name="Young D."/>
            <person name="Pisabarro A."/>
            <person name="Eastwood D.C."/>
            <person name="Martin F."/>
            <person name="Cullen D."/>
            <person name="Grigoriev I.V."/>
            <person name="Hibbett D.S."/>
        </authorList>
    </citation>
    <scope>NUCLEOTIDE SEQUENCE</scope>
    <source>
        <strain evidence="4">FP-58527</strain>
    </source>
</reference>
<dbReference type="PROSITE" id="PS00109">
    <property type="entry name" value="PROTEIN_KINASE_TYR"/>
    <property type="match status" value="1"/>
</dbReference>
<accession>S8EDL8</accession>
<evidence type="ECO:0000313" key="3">
    <source>
        <dbReference type="EMBL" id="EPT02658.1"/>
    </source>
</evidence>
<dbReference type="InterPro" id="IPR000719">
    <property type="entry name" value="Prot_kinase_dom"/>
</dbReference>
<dbReference type="AlphaFoldDB" id="S8EDL8"/>